<name>A0A1H6SG65_9EURY</name>
<sequence>MRTTHSDLDRLQGVLAAAEEPLTAREILAALEAESETAFESPHQIATVLGRWADRGDITVYRRQPYEYYLD</sequence>
<organism evidence="1 2">
    <name type="scientific">Halohasta litchfieldiae</name>
    <dbReference type="NCBI Taxonomy" id="1073996"/>
    <lineage>
        <taxon>Archaea</taxon>
        <taxon>Methanobacteriati</taxon>
        <taxon>Methanobacteriota</taxon>
        <taxon>Stenosarchaea group</taxon>
        <taxon>Halobacteria</taxon>
        <taxon>Halobacteriales</taxon>
        <taxon>Haloferacaceae</taxon>
        <taxon>Halohasta</taxon>
    </lineage>
</organism>
<keyword evidence="2" id="KW-1185">Reference proteome</keyword>
<reference evidence="1 2" key="1">
    <citation type="submission" date="2016-10" db="EMBL/GenBank/DDBJ databases">
        <authorList>
            <person name="de Groot N.N."/>
        </authorList>
    </citation>
    <scope>NUCLEOTIDE SEQUENCE [LARGE SCALE GENOMIC DNA]</scope>
    <source>
        <strain evidence="1 2">DSM 22187</strain>
    </source>
</reference>
<dbReference type="RefSeq" id="WP_089671218.1">
    <property type="nucleotide sequence ID" value="NZ_CP024845.1"/>
</dbReference>
<dbReference type="AlphaFoldDB" id="A0A1H6SG65"/>
<gene>
    <name evidence="1" type="ORF">SAMN05444271_10478</name>
</gene>
<evidence type="ECO:0000313" key="2">
    <source>
        <dbReference type="Proteomes" id="UP000198888"/>
    </source>
</evidence>
<evidence type="ECO:0000313" key="1">
    <source>
        <dbReference type="EMBL" id="SEI62412.1"/>
    </source>
</evidence>
<proteinExistence type="predicted"/>
<dbReference type="STRING" id="1073996.SAMN05444271_10478"/>
<accession>A0A1H6SG65</accession>
<dbReference type="OrthoDB" id="210390at2157"/>
<dbReference type="EMBL" id="FNYR01000004">
    <property type="protein sequence ID" value="SEI62412.1"/>
    <property type="molecule type" value="Genomic_DNA"/>
</dbReference>
<evidence type="ECO:0008006" key="3">
    <source>
        <dbReference type="Google" id="ProtNLM"/>
    </source>
</evidence>
<dbReference type="KEGG" id="hae:halTADL_1118"/>
<dbReference type="GeneID" id="35001933"/>
<accession>A0A2H4Q0T3</accession>
<protein>
    <recommendedName>
        <fullName evidence="3">HTH HARE-type domain-containing protein</fullName>
    </recommendedName>
</protein>
<dbReference type="Proteomes" id="UP000198888">
    <property type="component" value="Unassembled WGS sequence"/>
</dbReference>